<dbReference type="HOGENOM" id="CLU_1227179_0_0_1"/>
<accession>F6QD93</accession>
<proteinExistence type="predicted"/>
<evidence type="ECO:0000313" key="2">
    <source>
        <dbReference type="Proteomes" id="UP000008144"/>
    </source>
</evidence>
<reference evidence="2" key="1">
    <citation type="journal article" date="2002" name="Science">
        <title>The draft genome of Ciona intestinalis: insights into chordate and vertebrate origins.</title>
        <authorList>
            <person name="Dehal P."/>
            <person name="Satou Y."/>
            <person name="Campbell R.K."/>
            <person name="Chapman J."/>
            <person name="Degnan B."/>
            <person name="De Tomaso A."/>
            <person name="Davidson B."/>
            <person name="Di Gregorio A."/>
            <person name="Gelpke M."/>
            <person name="Goodstein D.M."/>
            <person name="Harafuji N."/>
            <person name="Hastings K.E."/>
            <person name="Ho I."/>
            <person name="Hotta K."/>
            <person name="Huang W."/>
            <person name="Kawashima T."/>
            <person name="Lemaire P."/>
            <person name="Martinez D."/>
            <person name="Meinertzhagen I.A."/>
            <person name="Necula S."/>
            <person name="Nonaka M."/>
            <person name="Putnam N."/>
            <person name="Rash S."/>
            <person name="Saiga H."/>
            <person name="Satake M."/>
            <person name="Terry A."/>
            <person name="Yamada L."/>
            <person name="Wang H.G."/>
            <person name="Awazu S."/>
            <person name="Azumi K."/>
            <person name="Boore J."/>
            <person name="Branno M."/>
            <person name="Chin-Bow S."/>
            <person name="DeSantis R."/>
            <person name="Doyle S."/>
            <person name="Francino P."/>
            <person name="Keys D.N."/>
            <person name="Haga S."/>
            <person name="Hayashi H."/>
            <person name="Hino K."/>
            <person name="Imai K.S."/>
            <person name="Inaba K."/>
            <person name="Kano S."/>
            <person name="Kobayashi K."/>
            <person name="Kobayashi M."/>
            <person name="Lee B.I."/>
            <person name="Makabe K.W."/>
            <person name="Manohar C."/>
            <person name="Matassi G."/>
            <person name="Medina M."/>
            <person name="Mochizuki Y."/>
            <person name="Mount S."/>
            <person name="Morishita T."/>
            <person name="Miura S."/>
            <person name="Nakayama A."/>
            <person name="Nishizaka S."/>
            <person name="Nomoto H."/>
            <person name="Ohta F."/>
            <person name="Oishi K."/>
            <person name="Rigoutsos I."/>
            <person name="Sano M."/>
            <person name="Sasaki A."/>
            <person name="Sasakura Y."/>
            <person name="Shoguchi E."/>
            <person name="Shin-i T."/>
            <person name="Spagnuolo A."/>
            <person name="Stainier D."/>
            <person name="Suzuki M.M."/>
            <person name="Tassy O."/>
            <person name="Takatori N."/>
            <person name="Tokuoka M."/>
            <person name="Yagi K."/>
            <person name="Yoshizaki F."/>
            <person name="Wada S."/>
            <person name="Zhang C."/>
            <person name="Hyatt P.D."/>
            <person name="Larimer F."/>
            <person name="Detter C."/>
            <person name="Doggett N."/>
            <person name="Glavina T."/>
            <person name="Hawkins T."/>
            <person name="Richardson P."/>
            <person name="Lucas S."/>
            <person name="Kohara Y."/>
            <person name="Levine M."/>
            <person name="Satoh N."/>
            <person name="Rokhsar D.S."/>
        </authorList>
    </citation>
    <scope>NUCLEOTIDE SEQUENCE [LARGE SCALE GENOMIC DNA]</scope>
</reference>
<dbReference type="InParanoid" id="F6QD93"/>
<evidence type="ECO:0000313" key="1">
    <source>
        <dbReference type="Ensembl" id="ENSCINP00000020184.3"/>
    </source>
</evidence>
<dbReference type="AlphaFoldDB" id="F6QD93"/>
<name>F6QD93_CIOIN</name>
<sequence>MECVHKPGDAFGCVRFDHIGHTSNTCKGYIRPSVWLKYGGIALNWLMESILLQQCYFRTWKMKIEFTSAVQNLHNGLPKVPGTKTAMDTMIVGPNQSYVFSFDLCGVCDKYLVWKCVITNVAHGYKVAVLNGMSEFCDPTQINKATEILEKSSIHMHANSSLQLDLKTVPFNDKIWETVFPLTHLDLNSNVIITENLMDNCINAMHEANCAGVLKSSGIHSHIADY</sequence>
<dbReference type="EMBL" id="EAAA01001214">
    <property type="status" value="NOT_ANNOTATED_CDS"/>
    <property type="molecule type" value="Genomic_DNA"/>
</dbReference>
<dbReference type="Proteomes" id="UP000008144">
    <property type="component" value="Chromosome 14"/>
</dbReference>
<organism evidence="1 2">
    <name type="scientific">Ciona intestinalis</name>
    <name type="common">Transparent sea squirt</name>
    <name type="synonym">Ascidia intestinalis</name>
    <dbReference type="NCBI Taxonomy" id="7719"/>
    <lineage>
        <taxon>Eukaryota</taxon>
        <taxon>Metazoa</taxon>
        <taxon>Chordata</taxon>
        <taxon>Tunicata</taxon>
        <taxon>Ascidiacea</taxon>
        <taxon>Phlebobranchia</taxon>
        <taxon>Cionidae</taxon>
        <taxon>Ciona</taxon>
    </lineage>
</organism>
<dbReference type="Ensembl" id="ENSCINT00000020184.3">
    <property type="protein sequence ID" value="ENSCINP00000020184.3"/>
    <property type="gene ID" value="ENSCING00000010064.3"/>
</dbReference>
<reference evidence="1" key="3">
    <citation type="submission" date="2025-08" db="UniProtKB">
        <authorList>
            <consortium name="Ensembl"/>
        </authorList>
    </citation>
    <scope>IDENTIFICATION</scope>
</reference>
<dbReference type="GeneTree" id="ENSGT00530000067045"/>
<protein>
    <submittedName>
        <fullName evidence="1">Uncharacterized protein</fullName>
    </submittedName>
</protein>
<keyword evidence="2" id="KW-1185">Reference proteome</keyword>
<reference evidence="1" key="2">
    <citation type="journal article" date="2008" name="Genome Biol.">
        <title>Improved genome assembly and evidence-based global gene model set for the chordate Ciona intestinalis: new insight into intron and operon populations.</title>
        <authorList>
            <person name="Satou Y."/>
            <person name="Mineta K."/>
            <person name="Ogasawara M."/>
            <person name="Sasakura Y."/>
            <person name="Shoguchi E."/>
            <person name="Ueno K."/>
            <person name="Yamada L."/>
            <person name="Matsumoto J."/>
            <person name="Wasserscheid J."/>
            <person name="Dewar K."/>
            <person name="Wiley G.B."/>
            <person name="Macmil S.L."/>
            <person name="Roe B.A."/>
            <person name="Zeller R.W."/>
            <person name="Hastings K.E."/>
            <person name="Lemaire P."/>
            <person name="Lindquist E."/>
            <person name="Endo T."/>
            <person name="Hotta K."/>
            <person name="Inaba K."/>
        </authorList>
    </citation>
    <scope>NUCLEOTIDE SEQUENCE [LARGE SCALE GENOMIC DNA]</scope>
    <source>
        <strain evidence="1">wild type</strain>
    </source>
</reference>
<reference evidence="1" key="4">
    <citation type="submission" date="2025-09" db="UniProtKB">
        <authorList>
            <consortium name="Ensembl"/>
        </authorList>
    </citation>
    <scope>IDENTIFICATION</scope>
</reference>